<keyword evidence="1" id="KW-0732">Signal</keyword>
<name>A0A369JAH8_HYPMA</name>
<evidence type="ECO:0000313" key="3">
    <source>
        <dbReference type="Proteomes" id="UP000076154"/>
    </source>
</evidence>
<dbReference type="EMBL" id="LUEZ02000110">
    <property type="protein sequence ID" value="RDB17627.1"/>
    <property type="molecule type" value="Genomic_DNA"/>
</dbReference>
<keyword evidence="3" id="KW-1185">Reference proteome</keyword>
<gene>
    <name evidence="2" type="ORF">Hypma_001189</name>
</gene>
<comment type="caution">
    <text evidence="2">The sequence shown here is derived from an EMBL/GenBank/DDBJ whole genome shotgun (WGS) entry which is preliminary data.</text>
</comment>
<feature type="signal peptide" evidence="1">
    <location>
        <begin position="1"/>
        <end position="25"/>
    </location>
</feature>
<reference evidence="2" key="1">
    <citation type="submission" date="2018-04" db="EMBL/GenBank/DDBJ databases">
        <title>Whole genome sequencing of Hypsizygus marmoreus.</title>
        <authorList>
            <person name="Choi I.-G."/>
            <person name="Min B."/>
            <person name="Kim J.-G."/>
            <person name="Kim S."/>
            <person name="Oh Y.-L."/>
            <person name="Kong W.-S."/>
            <person name="Park H."/>
            <person name="Jeong J."/>
            <person name="Song E.-S."/>
        </authorList>
    </citation>
    <scope>NUCLEOTIDE SEQUENCE [LARGE SCALE GENOMIC DNA]</scope>
    <source>
        <strain evidence="2">51987-8</strain>
    </source>
</reference>
<organism evidence="2 3">
    <name type="scientific">Hypsizygus marmoreus</name>
    <name type="common">White beech mushroom</name>
    <name type="synonym">Agaricus marmoreus</name>
    <dbReference type="NCBI Taxonomy" id="39966"/>
    <lineage>
        <taxon>Eukaryota</taxon>
        <taxon>Fungi</taxon>
        <taxon>Dikarya</taxon>
        <taxon>Basidiomycota</taxon>
        <taxon>Agaricomycotina</taxon>
        <taxon>Agaricomycetes</taxon>
        <taxon>Agaricomycetidae</taxon>
        <taxon>Agaricales</taxon>
        <taxon>Tricholomatineae</taxon>
        <taxon>Lyophyllaceae</taxon>
        <taxon>Hypsizygus</taxon>
    </lineage>
</organism>
<accession>A0A369JAH8</accession>
<evidence type="ECO:0008006" key="4">
    <source>
        <dbReference type="Google" id="ProtNLM"/>
    </source>
</evidence>
<proteinExistence type="predicted"/>
<sequence>MRSITRTLFIIACIIFPMLASRAAAHDDTQPLLEARCGRGMNRNVGKPVAARALFPRARNGWTRLATRDEMDVDA</sequence>
<evidence type="ECO:0000256" key="1">
    <source>
        <dbReference type="SAM" id="SignalP"/>
    </source>
</evidence>
<dbReference type="InParanoid" id="A0A369JAH8"/>
<evidence type="ECO:0000313" key="2">
    <source>
        <dbReference type="EMBL" id="RDB17627.1"/>
    </source>
</evidence>
<dbReference type="Proteomes" id="UP000076154">
    <property type="component" value="Unassembled WGS sequence"/>
</dbReference>
<feature type="chain" id="PRO_5016752327" description="Secreted protein" evidence="1">
    <location>
        <begin position="26"/>
        <end position="75"/>
    </location>
</feature>
<dbReference type="AlphaFoldDB" id="A0A369JAH8"/>
<protein>
    <recommendedName>
        <fullName evidence="4">Secreted protein</fullName>
    </recommendedName>
</protein>